<dbReference type="Gene3D" id="1.10.443.10">
    <property type="entry name" value="Intergrase catalytic core"/>
    <property type="match status" value="1"/>
</dbReference>
<dbReference type="EMBL" id="RHGB01000026">
    <property type="protein sequence ID" value="RNL58803.1"/>
    <property type="molecule type" value="Genomic_DNA"/>
</dbReference>
<comment type="caution">
    <text evidence="3">The sequence shown here is derived from an EMBL/GenBank/DDBJ whole genome shotgun (WGS) entry which is preliminary data.</text>
</comment>
<dbReference type="Proteomes" id="UP000274695">
    <property type="component" value="Unassembled WGS sequence"/>
</dbReference>
<dbReference type="InterPro" id="IPR002104">
    <property type="entry name" value="Integrase_catalytic"/>
</dbReference>
<feature type="domain" description="Tyr recombinase" evidence="2">
    <location>
        <begin position="431"/>
        <end position="630"/>
    </location>
</feature>
<evidence type="ECO:0000256" key="1">
    <source>
        <dbReference type="ARBA" id="ARBA00023172"/>
    </source>
</evidence>
<reference evidence="3 4" key="1">
    <citation type="submission" date="2018-10" db="EMBL/GenBank/DDBJ databases">
        <title>Draft genome sequence of Zhongshania sp. DSW25-10.</title>
        <authorList>
            <person name="Oh J."/>
        </authorList>
    </citation>
    <scope>NUCLEOTIDE SEQUENCE [LARGE SCALE GENOMIC DNA]</scope>
    <source>
        <strain evidence="3 4">DSW25-10</strain>
    </source>
</reference>
<keyword evidence="4" id="KW-1185">Reference proteome</keyword>
<dbReference type="PROSITE" id="PS51898">
    <property type="entry name" value="TYR_RECOMBINASE"/>
    <property type="match status" value="1"/>
</dbReference>
<dbReference type="InterPro" id="IPR013762">
    <property type="entry name" value="Integrase-like_cat_sf"/>
</dbReference>
<protein>
    <recommendedName>
        <fullName evidence="2">Tyr recombinase domain-containing protein</fullName>
    </recommendedName>
</protein>
<accession>A0ABX9VZ28</accession>
<sequence length="971" mass="110825">MFPQMAHRTVAKNRIIRHVEIGNREGRWSLPLPNPTIKLRRHSQYRTLERHGYSAEAARIASELLEAMRYPDLFRHLGDEDYMHMVLLSAILFGGLNNLNSVLGFCRFLTSGGRPEQVQIAGQVLYCVYFQVHEAGVTNVYSEGRAELWCRWYCDPISLGMISQYDRNRKLESADYTVGNVLKNINTLLEKLDITPWQTSSAAEMVMSGAAVSEQLDNVDISAALVGVACGKILTTSIPVDAWRAAMQTQYVIKDRHNLAPVYQKFGGTRKRESFANQKIISYEFQLLAAAIKLTGDGLRKRTGGQTVKELVALDVSEWSIAGETLRDWYVYHLQEKSNSLSTVNRYHSEIAKYWFDGSTSNDYMELDSNDWEEYYESVLGNHTKPSNRVYRAGRFQDLHDFCVTRFKFKPAIVDGNGVGDKPAKYVHASYIGYGLYVSVKEAVLRSANLTDNEKLNIELMTVMAYRLGLRVSEICKLRLCDIDYSAEGWVFVHENIYGNNKSSSSLRKIPAMVLMSNSEWDRFRSYVTNRRLYSESSKELLFYPSFDKYTPWDKRFISDFVGALLRDISGLTDLVFHSFRHTALSNLQLVIEQEWEAASKFMSIDVDQLKAIYRAIVGSDEEKLRRYWALACFAGHNDPSVSFHSYLHLSDLLIGLKLSRARYEFTRDQLVSMTGLSASNVTRRMRKFGGDVHKIAASITMPSIDVNFELVDNPCEFDAGVSVDYPDQFISMASHDLAYKILKDYQDGVSETVLSHKYGINEDRLSCWIQNGRSLVGIKTREGNSRLITKDRSSKEKFNIVLLPPHLNSVAEQKDAELIIKLLNEQFVSEGKDRRALLNLINFYLRHVTTSSSGIRVTDPKTLVRFINRLESAGIVPVSRWAIRIICPKNTEPLEEWHDVAKLPVKKIVVSRSSKIITSSYLRLTHPEEEKIIAGANNFRKFSARTLRYVFHMIAIMQFDESFFIVNNPA</sequence>
<dbReference type="Pfam" id="PF00589">
    <property type="entry name" value="Phage_integrase"/>
    <property type="match status" value="1"/>
</dbReference>
<evidence type="ECO:0000313" key="3">
    <source>
        <dbReference type="EMBL" id="RNL58803.1"/>
    </source>
</evidence>
<gene>
    <name evidence="3" type="ORF">D0911_17390</name>
</gene>
<proteinExistence type="predicted"/>
<dbReference type="SUPFAM" id="SSF56349">
    <property type="entry name" value="DNA breaking-rejoining enzymes"/>
    <property type="match status" value="1"/>
</dbReference>
<name>A0ABX9VZ28_9GAMM</name>
<keyword evidence="1" id="KW-0233">DNA recombination</keyword>
<evidence type="ECO:0000313" key="4">
    <source>
        <dbReference type="Proteomes" id="UP000274695"/>
    </source>
</evidence>
<evidence type="ECO:0000259" key="2">
    <source>
        <dbReference type="PROSITE" id="PS51898"/>
    </source>
</evidence>
<organism evidence="3 4">
    <name type="scientific">Zhongshania marina</name>
    <dbReference type="NCBI Taxonomy" id="2304603"/>
    <lineage>
        <taxon>Bacteria</taxon>
        <taxon>Pseudomonadati</taxon>
        <taxon>Pseudomonadota</taxon>
        <taxon>Gammaproteobacteria</taxon>
        <taxon>Cellvibrionales</taxon>
        <taxon>Spongiibacteraceae</taxon>
        <taxon>Zhongshania</taxon>
    </lineage>
</organism>
<dbReference type="InterPro" id="IPR011010">
    <property type="entry name" value="DNA_brk_join_enz"/>
</dbReference>